<evidence type="ECO:0000313" key="2">
    <source>
        <dbReference type="Proteomes" id="UP000784294"/>
    </source>
</evidence>
<reference evidence="1" key="1">
    <citation type="submission" date="2018-11" db="EMBL/GenBank/DDBJ databases">
        <authorList>
            <consortium name="Pathogen Informatics"/>
        </authorList>
    </citation>
    <scope>NUCLEOTIDE SEQUENCE</scope>
</reference>
<protein>
    <submittedName>
        <fullName evidence="1">Uncharacterized protein</fullName>
    </submittedName>
</protein>
<dbReference type="AlphaFoldDB" id="A0A448WEN0"/>
<gene>
    <name evidence="1" type="ORF">PXEA_LOCUS3281</name>
</gene>
<sequence>MRRLVSIIFFPFRSSFFFLSSSLSHFCILYHLLVLHLISFSSASTYSSPSFSSPHIPTITSFKRNFTSSSLSANSRISPILALCHAKTNHATMPESPHSAPSKADFSARPAQKFAALLSRLKMVRPAQSRFTGAYVAFDEVGLKAARRREPT</sequence>
<comment type="caution">
    <text evidence="1">The sequence shown here is derived from an EMBL/GenBank/DDBJ whole genome shotgun (WGS) entry which is preliminary data.</text>
</comment>
<accession>A0A448WEN0</accession>
<name>A0A448WEN0_9PLAT</name>
<proteinExistence type="predicted"/>
<dbReference type="EMBL" id="CAAALY010007377">
    <property type="protein sequence ID" value="VEL09841.1"/>
    <property type="molecule type" value="Genomic_DNA"/>
</dbReference>
<dbReference type="Proteomes" id="UP000784294">
    <property type="component" value="Unassembled WGS sequence"/>
</dbReference>
<keyword evidence="2" id="KW-1185">Reference proteome</keyword>
<organism evidence="1 2">
    <name type="scientific">Protopolystoma xenopodis</name>
    <dbReference type="NCBI Taxonomy" id="117903"/>
    <lineage>
        <taxon>Eukaryota</taxon>
        <taxon>Metazoa</taxon>
        <taxon>Spiralia</taxon>
        <taxon>Lophotrochozoa</taxon>
        <taxon>Platyhelminthes</taxon>
        <taxon>Monogenea</taxon>
        <taxon>Polyopisthocotylea</taxon>
        <taxon>Polystomatidea</taxon>
        <taxon>Polystomatidae</taxon>
        <taxon>Protopolystoma</taxon>
    </lineage>
</organism>
<evidence type="ECO:0000313" key="1">
    <source>
        <dbReference type="EMBL" id="VEL09841.1"/>
    </source>
</evidence>